<organism evidence="5 6">
    <name type="scientific">Austropuccinia psidii MF-1</name>
    <dbReference type="NCBI Taxonomy" id="1389203"/>
    <lineage>
        <taxon>Eukaryota</taxon>
        <taxon>Fungi</taxon>
        <taxon>Dikarya</taxon>
        <taxon>Basidiomycota</taxon>
        <taxon>Pucciniomycotina</taxon>
        <taxon>Pucciniomycetes</taxon>
        <taxon>Pucciniales</taxon>
        <taxon>Sphaerophragmiaceae</taxon>
        <taxon>Austropuccinia</taxon>
    </lineage>
</organism>
<comment type="caution">
    <text evidence="5">The sequence shown here is derived from an EMBL/GenBank/DDBJ whole genome shotgun (WGS) entry which is preliminary data.</text>
</comment>
<accession>A0A9Q3CQG3</accession>
<name>A0A9Q3CQG3_9BASI</name>
<evidence type="ECO:0000256" key="2">
    <source>
        <dbReference type="SAM" id="MobiDB-lite"/>
    </source>
</evidence>
<keyword evidence="1" id="KW-0507">mRNA processing</keyword>
<sequence length="451" mass="50661">MNLFDNLINRSDASTNLNSYMAIKTNVSNLKSALGSIWDDNTLLAMFFHHQNKQFFHEISTSMDAKLSLDDKVQICAEDILQVAQRFQKQNHTLSLSPPPSVLAASSSHHQHSQQTSGVCLPPQKPATPAQKIPLNQQSVSWEKYQLSLRFPCLHCFECGHWVQDCPHKKAGLPGIPNPRIKNPTHILKKSSVLLHPCVLELEVEEEEPFIASIQGTLENDLLVLLDSGATHHVLGDLYLFTNITKINLTLSVVSAKKHRVEGKGLICLECPSGSLFLTEALYCPDIPGTVISLGKFMKNDGRVDFRNRIFYLHQHSCKYACLLHHNRWFLKTYATFSCNAIVENFNQNATLFHRCLSHISLRTIRKLQKLKCVDGLQTIVLHQKVKLCQACSMAKIQHIPANSPSQGIVENLGDVIVADLMGPFPISFNKHLYAMLVQDHYSSLVTVYPL</sequence>
<protein>
    <recommendedName>
        <fullName evidence="7">CCHC-type domain-containing protein</fullName>
    </recommendedName>
</protein>
<dbReference type="Pfam" id="PF22936">
    <property type="entry name" value="Pol_BBD"/>
    <property type="match status" value="1"/>
</dbReference>
<dbReference type="GO" id="GO:0003676">
    <property type="term" value="F:nucleic acid binding"/>
    <property type="evidence" value="ECO:0007669"/>
    <property type="project" value="InterPro"/>
</dbReference>
<proteinExistence type="predicted"/>
<dbReference type="EMBL" id="AVOT02009096">
    <property type="protein sequence ID" value="MBW0487365.1"/>
    <property type="molecule type" value="Genomic_DNA"/>
</dbReference>
<evidence type="ECO:0000313" key="6">
    <source>
        <dbReference type="Proteomes" id="UP000765509"/>
    </source>
</evidence>
<dbReference type="GO" id="GO:0008270">
    <property type="term" value="F:zinc ion binding"/>
    <property type="evidence" value="ECO:0007669"/>
    <property type="project" value="InterPro"/>
</dbReference>
<dbReference type="InterPro" id="IPR025724">
    <property type="entry name" value="GAG-pre-integrase_dom"/>
</dbReference>
<dbReference type="SUPFAM" id="SSF57756">
    <property type="entry name" value="Retrovirus zinc finger-like domains"/>
    <property type="match status" value="1"/>
</dbReference>
<dbReference type="GO" id="GO:0006397">
    <property type="term" value="P:mRNA processing"/>
    <property type="evidence" value="ECO:0007669"/>
    <property type="project" value="UniProtKB-KW"/>
</dbReference>
<dbReference type="Proteomes" id="UP000765509">
    <property type="component" value="Unassembled WGS sequence"/>
</dbReference>
<evidence type="ECO:0000256" key="1">
    <source>
        <dbReference type="ARBA" id="ARBA00022664"/>
    </source>
</evidence>
<evidence type="ECO:0000259" key="4">
    <source>
        <dbReference type="Pfam" id="PF22936"/>
    </source>
</evidence>
<gene>
    <name evidence="5" type="ORF">O181_027080</name>
</gene>
<dbReference type="InterPro" id="IPR054722">
    <property type="entry name" value="PolX-like_BBD"/>
</dbReference>
<keyword evidence="6" id="KW-1185">Reference proteome</keyword>
<evidence type="ECO:0000259" key="3">
    <source>
        <dbReference type="Pfam" id="PF13976"/>
    </source>
</evidence>
<reference evidence="5" key="1">
    <citation type="submission" date="2021-03" db="EMBL/GenBank/DDBJ databases">
        <title>Draft genome sequence of rust myrtle Austropuccinia psidii MF-1, a brazilian biotype.</title>
        <authorList>
            <person name="Quecine M.C."/>
            <person name="Pachon D.M.R."/>
            <person name="Bonatelli M.L."/>
            <person name="Correr F.H."/>
            <person name="Franceschini L.M."/>
            <person name="Leite T.F."/>
            <person name="Margarido G.R.A."/>
            <person name="Almeida C.A."/>
            <person name="Ferrarezi J.A."/>
            <person name="Labate C.A."/>
        </authorList>
    </citation>
    <scope>NUCLEOTIDE SEQUENCE</scope>
    <source>
        <strain evidence="5">MF-1</strain>
    </source>
</reference>
<evidence type="ECO:0000313" key="5">
    <source>
        <dbReference type="EMBL" id="MBW0487365.1"/>
    </source>
</evidence>
<feature type="region of interest" description="Disordered" evidence="2">
    <location>
        <begin position="98"/>
        <end position="119"/>
    </location>
</feature>
<dbReference type="AlphaFoldDB" id="A0A9Q3CQG3"/>
<dbReference type="Pfam" id="PF13976">
    <property type="entry name" value="gag_pre-integrs"/>
    <property type="match status" value="1"/>
</dbReference>
<dbReference type="InterPro" id="IPR036875">
    <property type="entry name" value="Znf_CCHC_sf"/>
</dbReference>
<feature type="domain" description="GAG-pre-integrase" evidence="3">
    <location>
        <begin position="341"/>
        <end position="396"/>
    </location>
</feature>
<evidence type="ECO:0008006" key="7">
    <source>
        <dbReference type="Google" id="ProtNLM"/>
    </source>
</evidence>
<feature type="domain" description="Retrovirus-related Pol polyprotein from transposon TNT 1-94-like beta-barrel" evidence="4">
    <location>
        <begin position="225"/>
        <end position="300"/>
    </location>
</feature>